<organism evidence="2 3">
    <name type="scientific">Molossus molossus</name>
    <name type="common">Pallas' mastiff bat</name>
    <name type="synonym">Vespertilio molossus</name>
    <dbReference type="NCBI Taxonomy" id="27622"/>
    <lineage>
        <taxon>Eukaryota</taxon>
        <taxon>Metazoa</taxon>
        <taxon>Chordata</taxon>
        <taxon>Craniata</taxon>
        <taxon>Vertebrata</taxon>
        <taxon>Euteleostomi</taxon>
        <taxon>Mammalia</taxon>
        <taxon>Eutheria</taxon>
        <taxon>Laurasiatheria</taxon>
        <taxon>Chiroptera</taxon>
        <taxon>Yangochiroptera</taxon>
        <taxon>Molossidae</taxon>
        <taxon>Molossus</taxon>
    </lineage>
</organism>
<keyword evidence="3" id="KW-1185">Reference proteome</keyword>
<proteinExistence type="predicted"/>
<evidence type="ECO:0000313" key="3">
    <source>
        <dbReference type="Proteomes" id="UP000550707"/>
    </source>
</evidence>
<accession>A0A7J8F9H0</accession>
<reference evidence="2 3" key="1">
    <citation type="journal article" date="2020" name="Nature">
        <title>Six reference-quality genomes reveal evolution of bat adaptations.</title>
        <authorList>
            <person name="Jebb D."/>
            <person name="Huang Z."/>
            <person name="Pippel M."/>
            <person name="Hughes G.M."/>
            <person name="Lavrichenko K."/>
            <person name="Devanna P."/>
            <person name="Winkler S."/>
            <person name="Jermiin L.S."/>
            <person name="Skirmuntt E.C."/>
            <person name="Katzourakis A."/>
            <person name="Burkitt-Gray L."/>
            <person name="Ray D.A."/>
            <person name="Sullivan K.A.M."/>
            <person name="Roscito J.G."/>
            <person name="Kirilenko B.M."/>
            <person name="Davalos L.M."/>
            <person name="Corthals A.P."/>
            <person name="Power M.L."/>
            <person name="Jones G."/>
            <person name="Ransome R.D."/>
            <person name="Dechmann D.K.N."/>
            <person name="Locatelli A.G."/>
            <person name="Puechmaille S.J."/>
            <person name="Fedrigo O."/>
            <person name="Jarvis E.D."/>
            <person name="Hiller M."/>
            <person name="Vernes S.C."/>
            <person name="Myers E.W."/>
            <person name="Teeling E.C."/>
        </authorList>
    </citation>
    <scope>NUCLEOTIDE SEQUENCE [LARGE SCALE GENOMIC DNA]</scope>
    <source>
        <strain evidence="2">MMolMol1</strain>
        <tissue evidence="2">Muscle</tissue>
    </source>
</reference>
<dbReference type="InParanoid" id="A0A7J8F9H0"/>
<sequence length="149" mass="16134">MEAAFEGKKAKIQSTQPPPCLRPPSHGQSKIQAHQDPGQRENHGDLSSCSFVCPTQPQGPQHRERTGGVGAVKGLKRSLEDCEVEESRHLPSGAAGALLGHWGSRCALQCGLRALGFHVAAEVLIWGLSDPVSFPLTWVDYLIPLSHIW</sequence>
<evidence type="ECO:0000313" key="2">
    <source>
        <dbReference type="EMBL" id="KAF6444310.1"/>
    </source>
</evidence>
<name>A0A7J8F9H0_MOLMO</name>
<comment type="caution">
    <text evidence="2">The sequence shown here is derived from an EMBL/GenBank/DDBJ whole genome shotgun (WGS) entry which is preliminary data.</text>
</comment>
<gene>
    <name evidence="2" type="ORF">HJG59_008601</name>
</gene>
<dbReference type="AlphaFoldDB" id="A0A7J8F9H0"/>
<evidence type="ECO:0000256" key="1">
    <source>
        <dbReference type="SAM" id="MobiDB-lite"/>
    </source>
</evidence>
<feature type="region of interest" description="Disordered" evidence="1">
    <location>
        <begin position="1"/>
        <end position="49"/>
    </location>
</feature>
<dbReference type="EMBL" id="JACASF010000012">
    <property type="protein sequence ID" value="KAF6444310.1"/>
    <property type="molecule type" value="Genomic_DNA"/>
</dbReference>
<dbReference type="Proteomes" id="UP000550707">
    <property type="component" value="Unassembled WGS sequence"/>
</dbReference>
<protein>
    <submittedName>
        <fullName evidence="2">Uncharacterized protein</fullName>
    </submittedName>
</protein>